<organism evidence="2 3">
    <name type="scientific">Candolleomyces aberdarensis</name>
    <dbReference type="NCBI Taxonomy" id="2316362"/>
    <lineage>
        <taxon>Eukaryota</taxon>
        <taxon>Fungi</taxon>
        <taxon>Dikarya</taxon>
        <taxon>Basidiomycota</taxon>
        <taxon>Agaricomycotina</taxon>
        <taxon>Agaricomycetes</taxon>
        <taxon>Agaricomycetidae</taxon>
        <taxon>Agaricales</taxon>
        <taxon>Agaricineae</taxon>
        <taxon>Psathyrellaceae</taxon>
        <taxon>Candolleomyces</taxon>
    </lineage>
</organism>
<evidence type="ECO:0000313" key="2">
    <source>
        <dbReference type="EMBL" id="RXW15395.1"/>
    </source>
</evidence>
<evidence type="ECO:0000313" key="3">
    <source>
        <dbReference type="Proteomes" id="UP000290288"/>
    </source>
</evidence>
<feature type="compositionally biased region" description="Basic and acidic residues" evidence="1">
    <location>
        <begin position="178"/>
        <end position="217"/>
    </location>
</feature>
<sequence length="217" mass="24742">MSFEIEGRRVVLVDTPGFDDTTKSDSDILKLIADFLTNSLHTPRYKDGHKLAGLLFIHRISDFRMGGISLKNFRTFRKLCGEQTLRNVVIVTNMWGSVDPQLGAQREQELLTQDDLGFKSALEKGAKMMRHDGTGQSAADILRYILGNNNPMALQIQKEIVDERKDVSQTAAADEIEKELRAERERQKAEAERKQHEFEKRRPGDSVKKRRGEDKLS</sequence>
<dbReference type="STRING" id="2316362.A0A4Q2DAL9"/>
<name>A0A4Q2DAL9_9AGAR</name>
<evidence type="ECO:0008006" key="4">
    <source>
        <dbReference type="Google" id="ProtNLM"/>
    </source>
</evidence>
<proteinExistence type="predicted"/>
<dbReference type="Proteomes" id="UP000290288">
    <property type="component" value="Unassembled WGS sequence"/>
</dbReference>
<feature type="region of interest" description="Disordered" evidence="1">
    <location>
        <begin position="167"/>
        <end position="217"/>
    </location>
</feature>
<reference evidence="2 3" key="1">
    <citation type="submission" date="2019-01" db="EMBL/GenBank/DDBJ databases">
        <title>Draft genome sequence of Psathyrella aberdarensis IHI B618.</title>
        <authorList>
            <person name="Buettner E."/>
            <person name="Kellner H."/>
        </authorList>
    </citation>
    <scope>NUCLEOTIDE SEQUENCE [LARGE SCALE GENOMIC DNA]</scope>
    <source>
        <strain evidence="2 3">IHI B618</strain>
    </source>
</reference>
<protein>
    <recommendedName>
        <fullName evidence="4">G domain-containing protein</fullName>
    </recommendedName>
</protein>
<dbReference type="AlphaFoldDB" id="A0A4Q2DAL9"/>
<dbReference type="SUPFAM" id="SSF52540">
    <property type="entry name" value="P-loop containing nucleoside triphosphate hydrolases"/>
    <property type="match status" value="1"/>
</dbReference>
<gene>
    <name evidence="2" type="ORF">EST38_g10462</name>
</gene>
<accession>A0A4Q2DAL9</accession>
<dbReference type="Gene3D" id="3.40.50.300">
    <property type="entry name" value="P-loop containing nucleotide triphosphate hydrolases"/>
    <property type="match status" value="1"/>
</dbReference>
<evidence type="ECO:0000256" key="1">
    <source>
        <dbReference type="SAM" id="MobiDB-lite"/>
    </source>
</evidence>
<dbReference type="EMBL" id="SDEE01000557">
    <property type="protein sequence ID" value="RXW15395.1"/>
    <property type="molecule type" value="Genomic_DNA"/>
</dbReference>
<comment type="caution">
    <text evidence="2">The sequence shown here is derived from an EMBL/GenBank/DDBJ whole genome shotgun (WGS) entry which is preliminary data.</text>
</comment>
<dbReference type="InterPro" id="IPR027417">
    <property type="entry name" value="P-loop_NTPase"/>
</dbReference>
<dbReference type="OrthoDB" id="2919097at2759"/>
<keyword evidence="3" id="KW-1185">Reference proteome</keyword>